<name>A0AAD8A6W6_DIPPU</name>
<organism evidence="1 2">
    <name type="scientific">Diploptera punctata</name>
    <name type="common">Pacific beetle cockroach</name>
    <dbReference type="NCBI Taxonomy" id="6984"/>
    <lineage>
        <taxon>Eukaryota</taxon>
        <taxon>Metazoa</taxon>
        <taxon>Ecdysozoa</taxon>
        <taxon>Arthropoda</taxon>
        <taxon>Hexapoda</taxon>
        <taxon>Insecta</taxon>
        <taxon>Pterygota</taxon>
        <taxon>Neoptera</taxon>
        <taxon>Polyneoptera</taxon>
        <taxon>Dictyoptera</taxon>
        <taxon>Blattodea</taxon>
        <taxon>Blaberoidea</taxon>
        <taxon>Blaberidae</taxon>
        <taxon>Diplopterinae</taxon>
        <taxon>Diploptera</taxon>
    </lineage>
</organism>
<dbReference type="Proteomes" id="UP001233999">
    <property type="component" value="Unassembled WGS sequence"/>
</dbReference>
<feature type="non-terminal residue" evidence="1">
    <location>
        <position position="1"/>
    </location>
</feature>
<reference evidence="1" key="2">
    <citation type="submission" date="2023-05" db="EMBL/GenBank/DDBJ databases">
        <authorList>
            <person name="Fouks B."/>
        </authorList>
    </citation>
    <scope>NUCLEOTIDE SEQUENCE</scope>
    <source>
        <strain evidence="1">Stay&amp;Tobe</strain>
        <tissue evidence="1">Testes</tissue>
    </source>
</reference>
<protein>
    <submittedName>
        <fullName evidence="1">Uncharacterized protein</fullName>
    </submittedName>
</protein>
<accession>A0AAD8A6W6</accession>
<gene>
    <name evidence="1" type="ORF">L9F63_014850</name>
</gene>
<proteinExistence type="predicted"/>
<dbReference type="AlphaFoldDB" id="A0AAD8A6W6"/>
<dbReference type="EMBL" id="JASPKZ010003423">
    <property type="protein sequence ID" value="KAJ9593600.1"/>
    <property type="molecule type" value="Genomic_DNA"/>
</dbReference>
<sequence>RCDQDLVIMPEKEAFHHVHSPASAGLPLQFPSAFAAFHAPLPVDQRTHEGRYIWDPASGRVVHPGTPT</sequence>
<comment type="caution">
    <text evidence="1">The sequence shown here is derived from an EMBL/GenBank/DDBJ whole genome shotgun (WGS) entry which is preliminary data.</text>
</comment>
<evidence type="ECO:0000313" key="1">
    <source>
        <dbReference type="EMBL" id="KAJ9593600.1"/>
    </source>
</evidence>
<feature type="non-terminal residue" evidence="1">
    <location>
        <position position="68"/>
    </location>
</feature>
<keyword evidence="2" id="KW-1185">Reference proteome</keyword>
<evidence type="ECO:0000313" key="2">
    <source>
        <dbReference type="Proteomes" id="UP001233999"/>
    </source>
</evidence>
<reference evidence="1" key="1">
    <citation type="journal article" date="2023" name="IScience">
        <title>Live-bearing cockroach genome reveals convergent evolutionary mechanisms linked to viviparity in insects and beyond.</title>
        <authorList>
            <person name="Fouks B."/>
            <person name="Harrison M.C."/>
            <person name="Mikhailova A.A."/>
            <person name="Marchal E."/>
            <person name="English S."/>
            <person name="Carruthers M."/>
            <person name="Jennings E.C."/>
            <person name="Chiamaka E.L."/>
            <person name="Frigard R.A."/>
            <person name="Pippel M."/>
            <person name="Attardo G.M."/>
            <person name="Benoit J.B."/>
            <person name="Bornberg-Bauer E."/>
            <person name="Tobe S.S."/>
        </authorList>
    </citation>
    <scope>NUCLEOTIDE SEQUENCE</scope>
    <source>
        <strain evidence="1">Stay&amp;Tobe</strain>
    </source>
</reference>